<feature type="compositionally biased region" description="Basic and acidic residues" evidence="1">
    <location>
        <begin position="328"/>
        <end position="339"/>
    </location>
</feature>
<feature type="region of interest" description="Disordered" evidence="1">
    <location>
        <begin position="328"/>
        <end position="387"/>
    </location>
</feature>
<evidence type="ECO:0000256" key="3">
    <source>
        <dbReference type="SAM" id="SignalP"/>
    </source>
</evidence>
<dbReference type="OrthoDB" id="5426678at2759"/>
<organism evidence="4 5">
    <name type="scientific">Metarhizium guizhouense (strain ARSEF 977)</name>
    <dbReference type="NCBI Taxonomy" id="1276136"/>
    <lineage>
        <taxon>Eukaryota</taxon>
        <taxon>Fungi</taxon>
        <taxon>Dikarya</taxon>
        <taxon>Ascomycota</taxon>
        <taxon>Pezizomycotina</taxon>
        <taxon>Sordariomycetes</taxon>
        <taxon>Hypocreomycetidae</taxon>
        <taxon>Hypocreales</taxon>
        <taxon>Clavicipitaceae</taxon>
        <taxon>Metarhizium</taxon>
    </lineage>
</organism>
<dbReference type="EMBL" id="AZNH01000079">
    <property type="protein sequence ID" value="KID82638.1"/>
    <property type="molecule type" value="Genomic_DNA"/>
</dbReference>
<feature type="transmembrane region" description="Helical" evidence="2">
    <location>
        <begin position="234"/>
        <end position="257"/>
    </location>
</feature>
<keyword evidence="3" id="KW-0732">Signal</keyword>
<keyword evidence="2" id="KW-0472">Membrane</keyword>
<gene>
    <name evidence="4" type="ORF">MGU_10050</name>
</gene>
<reference evidence="4 5" key="1">
    <citation type="journal article" date="2014" name="Proc. Natl. Acad. Sci. U.S.A.">
        <title>Trajectory and genomic determinants of fungal-pathogen speciation and host adaptation.</title>
        <authorList>
            <person name="Hu X."/>
            <person name="Xiao G."/>
            <person name="Zheng P."/>
            <person name="Shang Y."/>
            <person name="Su Y."/>
            <person name="Zhang X."/>
            <person name="Liu X."/>
            <person name="Zhan S."/>
            <person name="St Leger R.J."/>
            <person name="Wang C."/>
        </authorList>
    </citation>
    <scope>NUCLEOTIDE SEQUENCE [LARGE SCALE GENOMIC DNA]</scope>
    <source>
        <strain evidence="4 5">ARSEF 977</strain>
    </source>
</reference>
<protein>
    <recommendedName>
        <fullName evidence="6">LPXTG-domain-containing protein</fullName>
    </recommendedName>
</protein>
<proteinExistence type="predicted"/>
<feature type="signal peptide" evidence="3">
    <location>
        <begin position="1"/>
        <end position="21"/>
    </location>
</feature>
<dbReference type="AlphaFoldDB" id="A0A0B4GJG1"/>
<evidence type="ECO:0008006" key="6">
    <source>
        <dbReference type="Google" id="ProtNLM"/>
    </source>
</evidence>
<name>A0A0B4GJG1_METGA</name>
<keyword evidence="2" id="KW-0812">Transmembrane</keyword>
<keyword evidence="2" id="KW-1133">Transmembrane helix</keyword>
<sequence>MKPFKDIAIFFLLSSMSLCLALQVTPASHCAIHCLDSPEGNEFKASSSNTNTSDISCRDLDYSTTEKGVKFRRCMDCLQTSKKVDNEESDLKWYIYNLRYTISTCLYAAPNAPLNGTVARQCNINTACSALKAALTSDDVKPNPNTTWQYCTSQDGAFMSPELSVCISCLQATEGEVYLSNFFTALQVGCKQQPQDGSLLGISGTVFSTSAINMTDPNAKPKDDGSSESLSPSAIAGIVIAVILIFLVALALLIVYFRREQARDAWDFCNYYPSHRGPPGSYAYHGPENSAMSQAYRRYYTGNAFSEKPQAAAGSAGEYYDRMEAQYQHSRNDGEKSESHGSSTTMNVHDAHLGHRGASLSRSEGYPTPARTPSPRVPPAKIRRSNSPDSFAIQQYLQAAEDCENLARNHSGPPGAPSNTRSSLASKFSFLSISSFSSKFRPKKTNRHLRISLPISTSVAARQEYEMQISGPVRRQDTRFYDQPIGSRVIYTAEPAPNIRPQEIYYDGYLEVPLRSGKSTLYGY</sequence>
<evidence type="ECO:0000313" key="4">
    <source>
        <dbReference type="EMBL" id="KID82638.1"/>
    </source>
</evidence>
<comment type="caution">
    <text evidence="4">The sequence shown here is derived from an EMBL/GenBank/DDBJ whole genome shotgun (WGS) entry which is preliminary data.</text>
</comment>
<evidence type="ECO:0000256" key="2">
    <source>
        <dbReference type="SAM" id="Phobius"/>
    </source>
</evidence>
<keyword evidence="5" id="KW-1185">Reference proteome</keyword>
<dbReference type="Proteomes" id="UP000031192">
    <property type="component" value="Unassembled WGS sequence"/>
</dbReference>
<evidence type="ECO:0000256" key="1">
    <source>
        <dbReference type="SAM" id="MobiDB-lite"/>
    </source>
</evidence>
<accession>A0A0B4GJG1</accession>
<dbReference type="HOGENOM" id="CLU_031222_3_1_1"/>
<feature type="chain" id="PRO_5002088827" description="LPXTG-domain-containing protein" evidence="3">
    <location>
        <begin position="22"/>
        <end position="524"/>
    </location>
</feature>
<evidence type="ECO:0000313" key="5">
    <source>
        <dbReference type="Proteomes" id="UP000031192"/>
    </source>
</evidence>